<dbReference type="FunFam" id="3.90.226.10:FF:000009">
    <property type="entry name" value="Carnitinyl-CoA dehydratase"/>
    <property type="match status" value="1"/>
</dbReference>
<sequence length="257" mass="27697">MDHLQWRVEDHVAHIVFERPPANALAASVLSELSVVLDEIESDTQVHAAVLYGEGRFFAAGADIKEFTNVETSSGFSDLGTNGQKVFDKMEALTKPIIAAIHGAALGGGLEMAMACHLRVATKDAKLGLPETTLGLIPGYAGSQRLPELVGRPKAGEMILTGLPITGEEAERWGLVNKAVPEGEHVKAAVEIARHIASKSRITTEMGLELLRYAIPSSREEGSKKEAELFGRAFASEDAKEGIQAFIEKRKPAFKNK</sequence>
<dbReference type="GO" id="GO:0006635">
    <property type="term" value="P:fatty acid beta-oxidation"/>
    <property type="evidence" value="ECO:0007669"/>
    <property type="project" value="TreeGrafter"/>
</dbReference>
<dbReference type="PROSITE" id="PS00166">
    <property type="entry name" value="ENOYL_COA_HYDRATASE"/>
    <property type="match status" value="1"/>
</dbReference>
<dbReference type="CDD" id="cd06558">
    <property type="entry name" value="crotonase-like"/>
    <property type="match status" value="1"/>
</dbReference>
<dbReference type="InterPro" id="IPR029045">
    <property type="entry name" value="ClpP/crotonase-like_dom_sf"/>
</dbReference>
<proteinExistence type="inferred from homology"/>
<evidence type="ECO:0000256" key="3">
    <source>
        <dbReference type="RuleBase" id="RU003707"/>
    </source>
</evidence>
<reference evidence="4 5" key="1">
    <citation type="submission" date="2018-09" db="EMBL/GenBank/DDBJ databases">
        <title>Genomic Encyclopedia of Archaeal and Bacterial Type Strains, Phase II (KMG-II): from individual species to whole genera.</title>
        <authorList>
            <person name="Goeker M."/>
        </authorList>
    </citation>
    <scope>NUCLEOTIDE SEQUENCE [LARGE SCALE GENOMIC DNA]</scope>
    <source>
        <strain evidence="4 5">DSM 17008</strain>
    </source>
</reference>
<dbReference type="AlphaFoldDB" id="A0A419V777"/>
<dbReference type="RefSeq" id="WP_120192572.1">
    <property type="nucleotide sequence ID" value="NZ_RAPK01000007.1"/>
</dbReference>
<dbReference type="Pfam" id="PF00378">
    <property type="entry name" value="ECH_1"/>
    <property type="match status" value="1"/>
</dbReference>
<comment type="similarity">
    <text evidence="1 3">Belongs to the enoyl-CoA hydratase/isomerase family.</text>
</comment>
<dbReference type="PANTHER" id="PTHR11941">
    <property type="entry name" value="ENOYL-COA HYDRATASE-RELATED"/>
    <property type="match status" value="1"/>
</dbReference>
<accession>A0A419V777</accession>
<gene>
    <name evidence="4" type="ORF">ATL39_1413</name>
</gene>
<evidence type="ECO:0000313" key="5">
    <source>
        <dbReference type="Proteomes" id="UP000285120"/>
    </source>
</evidence>
<evidence type="ECO:0000256" key="1">
    <source>
        <dbReference type="ARBA" id="ARBA00005254"/>
    </source>
</evidence>
<dbReference type="InterPro" id="IPR018376">
    <property type="entry name" value="Enoyl-CoA_hyd/isom_CS"/>
</dbReference>
<keyword evidence="2" id="KW-0456">Lyase</keyword>
<dbReference type="PANTHER" id="PTHR11941:SF175">
    <property type="entry name" value="ENOYL-COA HYDRATASE-RELATED"/>
    <property type="match status" value="1"/>
</dbReference>
<dbReference type="GO" id="GO:0016829">
    <property type="term" value="F:lyase activity"/>
    <property type="evidence" value="ECO:0007669"/>
    <property type="project" value="UniProtKB-KW"/>
</dbReference>
<comment type="caution">
    <text evidence="4">The sequence shown here is derived from an EMBL/GenBank/DDBJ whole genome shotgun (WGS) entry which is preliminary data.</text>
</comment>
<dbReference type="EMBL" id="RAPK01000007">
    <property type="protein sequence ID" value="RKD75711.1"/>
    <property type="molecule type" value="Genomic_DNA"/>
</dbReference>
<name>A0A419V777_9BACL</name>
<keyword evidence="5" id="KW-1185">Reference proteome</keyword>
<dbReference type="Proteomes" id="UP000285120">
    <property type="component" value="Unassembled WGS sequence"/>
</dbReference>
<protein>
    <submittedName>
        <fullName evidence="4">Enoyl-CoA hydratase</fullName>
    </submittedName>
</protein>
<dbReference type="NCBIfam" id="NF005803">
    <property type="entry name" value="PRK07658.1"/>
    <property type="match status" value="1"/>
</dbReference>
<evidence type="ECO:0000313" key="4">
    <source>
        <dbReference type="EMBL" id="RKD75711.1"/>
    </source>
</evidence>
<dbReference type="SUPFAM" id="SSF52096">
    <property type="entry name" value="ClpP/crotonase"/>
    <property type="match status" value="1"/>
</dbReference>
<dbReference type="OrthoDB" id="9775794at2"/>
<evidence type="ECO:0000256" key="2">
    <source>
        <dbReference type="ARBA" id="ARBA00023239"/>
    </source>
</evidence>
<dbReference type="Gene3D" id="3.90.226.10">
    <property type="entry name" value="2-enoyl-CoA Hydratase, Chain A, domain 1"/>
    <property type="match status" value="1"/>
</dbReference>
<dbReference type="InterPro" id="IPR001753">
    <property type="entry name" value="Enoyl-CoA_hydra/iso"/>
</dbReference>
<organism evidence="4 5">
    <name type="scientific">Sinobaca qinghaiensis</name>
    <dbReference type="NCBI Taxonomy" id="342944"/>
    <lineage>
        <taxon>Bacteria</taxon>
        <taxon>Bacillati</taxon>
        <taxon>Bacillota</taxon>
        <taxon>Bacilli</taxon>
        <taxon>Bacillales</taxon>
        <taxon>Sporolactobacillaceae</taxon>
        <taxon>Sinobaca</taxon>
    </lineage>
</organism>